<keyword evidence="2" id="KW-1185">Reference proteome</keyword>
<reference evidence="1" key="2">
    <citation type="submission" date="2015-06" db="UniProtKB">
        <authorList>
            <consortium name="EnsemblPlants"/>
        </authorList>
    </citation>
    <scope>IDENTIFICATION</scope>
    <source>
        <strain evidence="1">DM1-3 516 R44</strain>
    </source>
</reference>
<dbReference type="InParanoid" id="M1DYJ1"/>
<dbReference type="Proteomes" id="UP000011115">
    <property type="component" value="Unassembled WGS sequence"/>
</dbReference>
<accession>M1DYJ1</accession>
<sequence>MIEVEENLNVEKVIVSANLENEEVVASPTKREKSKFVIMAPHQAFALVPKEGQSKQNIDQAFPKSLPHFYQSFPMQNGVGEGIKNGFKENDIVLEEMIETSVILDNEPKEQMPNWTSPSLLNPRSSCENIFKFVNIMSCHKLNEQNRVDAEESEDYNEKIMVPKHLVEEFRQFESHDKPNSEEIEIVN</sequence>
<dbReference type="EnsemblPlants" id="PGSC0003DMT400096479">
    <property type="protein sequence ID" value="PGSC0003DMT400096479"/>
    <property type="gene ID" value="PGSC0003DMG400046050"/>
</dbReference>
<dbReference type="Gramene" id="PGSC0003DMT400096479">
    <property type="protein sequence ID" value="PGSC0003DMT400096479"/>
    <property type="gene ID" value="PGSC0003DMG400046050"/>
</dbReference>
<reference evidence="2" key="1">
    <citation type="journal article" date="2011" name="Nature">
        <title>Genome sequence and analysis of the tuber crop potato.</title>
        <authorList>
            <consortium name="The Potato Genome Sequencing Consortium"/>
        </authorList>
    </citation>
    <scope>NUCLEOTIDE SEQUENCE [LARGE SCALE GENOMIC DNA]</scope>
    <source>
        <strain evidence="2">cv. DM1-3 516 R44</strain>
    </source>
</reference>
<proteinExistence type="predicted"/>
<evidence type="ECO:0000313" key="2">
    <source>
        <dbReference type="Proteomes" id="UP000011115"/>
    </source>
</evidence>
<name>M1DYJ1_SOLTU</name>
<dbReference type="AlphaFoldDB" id="M1DYJ1"/>
<dbReference type="PaxDb" id="4113-PGSC0003DMT400096479"/>
<evidence type="ECO:0000313" key="1">
    <source>
        <dbReference type="EnsemblPlants" id="PGSC0003DMT400096479"/>
    </source>
</evidence>
<organism evidence="1 2">
    <name type="scientific">Solanum tuberosum</name>
    <name type="common">Potato</name>
    <dbReference type="NCBI Taxonomy" id="4113"/>
    <lineage>
        <taxon>Eukaryota</taxon>
        <taxon>Viridiplantae</taxon>
        <taxon>Streptophyta</taxon>
        <taxon>Embryophyta</taxon>
        <taxon>Tracheophyta</taxon>
        <taxon>Spermatophyta</taxon>
        <taxon>Magnoliopsida</taxon>
        <taxon>eudicotyledons</taxon>
        <taxon>Gunneridae</taxon>
        <taxon>Pentapetalae</taxon>
        <taxon>asterids</taxon>
        <taxon>lamiids</taxon>
        <taxon>Solanales</taxon>
        <taxon>Solanaceae</taxon>
        <taxon>Solanoideae</taxon>
        <taxon>Solaneae</taxon>
        <taxon>Solanum</taxon>
    </lineage>
</organism>
<dbReference type="HOGENOM" id="CLU_124151_0_0_1"/>
<protein>
    <submittedName>
        <fullName evidence="1">Uncharacterized protein</fullName>
    </submittedName>
</protein>